<organism evidence="3 4">
    <name type="scientific">Operophtera brumata</name>
    <name type="common">Winter moth</name>
    <name type="synonym">Phalaena brumata</name>
    <dbReference type="NCBI Taxonomy" id="104452"/>
    <lineage>
        <taxon>Eukaryota</taxon>
        <taxon>Metazoa</taxon>
        <taxon>Ecdysozoa</taxon>
        <taxon>Arthropoda</taxon>
        <taxon>Hexapoda</taxon>
        <taxon>Insecta</taxon>
        <taxon>Pterygota</taxon>
        <taxon>Neoptera</taxon>
        <taxon>Endopterygota</taxon>
        <taxon>Lepidoptera</taxon>
        <taxon>Glossata</taxon>
        <taxon>Ditrysia</taxon>
        <taxon>Geometroidea</taxon>
        <taxon>Geometridae</taxon>
        <taxon>Larentiinae</taxon>
        <taxon>Operophtera</taxon>
    </lineage>
</organism>
<comment type="caution">
    <text evidence="3">The sequence shown here is derived from an EMBL/GenBank/DDBJ whole genome shotgun (WGS) entry which is preliminary data.</text>
</comment>
<feature type="compositionally biased region" description="Basic and acidic residues" evidence="1">
    <location>
        <begin position="72"/>
        <end position="91"/>
    </location>
</feature>
<feature type="region of interest" description="Disordered" evidence="1">
    <location>
        <begin position="59"/>
        <end position="96"/>
    </location>
</feature>
<accession>A0A0L7L0X5</accession>
<feature type="compositionally biased region" description="Polar residues" evidence="1">
    <location>
        <begin position="119"/>
        <end position="148"/>
    </location>
</feature>
<feature type="region of interest" description="Disordered" evidence="1">
    <location>
        <begin position="108"/>
        <end position="152"/>
    </location>
</feature>
<feature type="chain" id="PRO_5005572921" evidence="2">
    <location>
        <begin position="23"/>
        <end position="1060"/>
    </location>
</feature>
<name>A0A0L7L0X5_OPEBR</name>
<feature type="region of interest" description="Disordered" evidence="1">
    <location>
        <begin position="764"/>
        <end position="784"/>
    </location>
</feature>
<proteinExistence type="predicted"/>
<dbReference type="EMBL" id="JTDY01003694">
    <property type="protein sequence ID" value="KOB69132.1"/>
    <property type="molecule type" value="Genomic_DNA"/>
</dbReference>
<evidence type="ECO:0000256" key="1">
    <source>
        <dbReference type="SAM" id="MobiDB-lite"/>
    </source>
</evidence>
<gene>
    <name evidence="3" type="ORF">OBRU01_17277</name>
</gene>
<evidence type="ECO:0000313" key="3">
    <source>
        <dbReference type="EMBL" id="KOB69132.1"/>
    </source>
</evidence>
<dbReference type="Proteomes" id="UP000037510">
    <property type="component" value="Unassembled WGS sequence"/>
</dbReference>
<sequence length="1060" mass="119855">MPCRKLTITLTIAVIVAHPACGFALQRNVVADSEPTTNITLEESLQVQNVTSLDEIKQGKDTNTTAKNKNRLTSEQKFIDSTEGNDTRETETQDTSVVDITTTTKLYTSKNEEPEVTGALSSESVSITQSKKTTNRDNTTSPGNISSKDTSRKEFVGNITENLQSTKLTNKSEVSTTLNIITTEAEQRKTELENITISTTAASKMQSEVNSPIELISMNDQIAIDSEATENLTTQQEPFTNGTTENITETDNIDERTKTNSIKSSTSRIAFSKINVKPNNISSELTINAHMNVSSKSDSTTAQSSKHSSEFLHDMSKSASSIVEVEVTKDLSPVTAKPTWKKYTTIKRRVVASFEDTSPSSEKDNHSEAESIQTTLPIPSIEMLTEDLLSNTYYLSTVTESQNISVTAETEIIPTLESIESTPTQTIGTVASKRAGFLDFSKRTSAQYEQQSTDKNTNYSTIYENEPQEIDQARNNAASQSQLTQDEIEEALLKEQIINNNESNGKMYEDGKDESKPSADTNTSQSVFENSLGVQPINQERRTTVYTVGLNYKPMKRIEVQPTKSFIRDPDDNSWRNESISSLGIVFKPKNSSSKSFKEVLKTKTETEFNNLQDKDNKGDTPELRLRLEKIAEVRKSKKKGIDKFGEVIYTDYEESSAGEGTSTLNNETTPTEISYSEIPYTLSSKGPEIEFTLPMTTKEHERFREKELETISKDEMFKNLGLEIRTITEKPNHKPHNSEYYDTTDEYDADYITLPNLDLKKFKVPPKTTSPSPTRPTIPQLTNGTMPPYFPERKPTVQYFPPTIKPQKVNVNDYDVDFERRLRMYTSKVTPETITTVLDDYNEDTDRSTLRNPDSLNKHVYMANEARITEPHNFVINDGNFNRGTYVIKHYRDFLKDTARDEVRSRDFVPYTESPVRHIPSHELRKPKDNEKKTEVDYEYYSQFEKKVLNSFVDTLNKNSDSFKVDFTVLFNKSVIHTSNADEGRVSASSTNSMKRPNDNQQATLPPSSLFISGWEPNCDHNITVELSPAYELHYFVPEQEEKEEVQQPPVTLPYRYNL</sequence>
<feature type="signal peptide" evidence="2">
    <location>
        <begin position="1"/>
        <end position="22"/>
    </location>
</feature>
<feature type="region of interest" description="Disordered" evidence="1">
    <location>
        <begin position="983"/>
        <end position="1004"/>
    </location>
</feature>
<evidence type="ECO:0000313" key="4">
    <source>
        <dbReference type="Proteomes" id="UP000037510"/>
    </source>
</evidence>
<dbReference type="AlphaFoldDB" id="A0A0L7L0X5"/>
<feature type="compositionally biased region" description="Low complexity" evidence="1">
    <location>
        <begin position="766"/>
        <end position="780"/>
    </location>
</feature>
<protein>
    <submittedName>
        <fullName evidence="3">Uncharacterized protein</fullName>
    </submittedName>
</protein>
<feature type="compositionally biased region" description="Polar residues" evidence="1">
    <location>
        <begin position="518"/>
        <end position="533"/>
    </location>
</feature>
<feature type="region of interest" description="Disordered" evidence="1">
    <location>
        <begin position="499"/>
        <end position="533"/>
    </location>
</feature>
<feature type="compositionally biased region" description="Basic and acidic residues" evidence="1">
    <location>
        <begin position="507"/>
        <end position="517"/>
    </location>
</feature>
<keyword evidence="2" id="KW-0732">Signal</keyword>
<dbReference type="STRING" id="104452.A0A0L7L0X5"/>
<reference evidence="3 4" key="1">
    <citation type="journal article" date="2015" name="Genome Biol. Evol.">
        <title>The genome of winter moth (Operophtera brumata) provides a genomic perspective on sexual dimorphism and phenology.</title>
        <authorList>
            <person name="Derks M.F."/>
            <person name="Smit S."/>
            <person name="Salis L."/>
            <person name="Schijlen E."/>
            <person name="Bossers A."/>
            <person name="Mateman C."/>
            <person name="Pijl A.S."/>
            <person name="de Ridder D."/>
            <person name="Groenen M.A."/>
            <person name="Visser M.E."/>
            <person name="Megens H.J."/>
        </authorList>
    </citation>
    <scope>NUCLEOTIDE SEQUENCE [LARGE SCALE GENOMIC DNA]</scope>
    <source>
        <strain evidence="3">WM2013NL</strain>
        <tissue evidence="3">Head and thorax</tissue>
    </source>
</reference>
<evidence type="ECO:0000256" key="2">
    <source>
        <dbReference type="SAM" id="SignalP"/>
    </source>
</evidence>
<feature type="compositionally biased region" description="Polar residues" evidence="1">
    <location>
        <begin position="61"/>
        <end position="71"/>
    </location>
</feature>
<keyword evidence="4" id="KW-1185">Reference proteome</keyword>
<feature type="compositionally biased region" description="Polar residues" evidence="1">
    <location>
        <begin position="987"/>
        <end position="1004"/>
    </location>
</feature>